<organism evidence="3 4">
    <name type="scientific">Streptococcus hyointestinalis</name>
    <dbReference type="NCBI Taxonomy" id="1337"/>
    <lineage>
        <taxon>Bacteria</taxon>
        <taxon>Bacillati</taxon>
        <taxon>Bacillota</taxon>
        <taxon>Bacilli</taxon>
        <taxon>Lactobacillales</taxon>
        <taxon>Streptococcaceae</taxon>
        <taxon>Streptococcus</taxon>
    </lineage>
</organism>
<accession>A0A380K497</accession>
<feature type="compositionally biased region" description="Low complexity" evidence="1">
    <location>
        <begin position="105"/>
        <end position="118"/>
    </location>
</feature>
<evidence type="ECO:0000313" key="4">
    <source>
        <dbReference type="Proteomes" id="UP000254924"/>
    </source>
</evidence>
<evidence type="ECO:0000256" key="2">
    <source>
        <dbReference type="SAM" id="Phobius"/>
    </source>
</evidence>
<keyword evidence="2" id="KW-1133">Transmembrane helix</keyword>
<sequence>MILKRKVKAGVLLYALLMAAIFTLLLQFYLGRVRASHIQQLAQEEASKAYLIATIVKDQKDANLTVEGAQVTVESKDERLDVTVTLSSKGRYHYTFHKTPKTEVSSSSQSSTNVSYASTQEETIPSTSVTELKTDQNTPDSQKS</sequence>
<dbReference type="Proteomes" id="UP000254924">
    <property type="component" value="Unassembled WGS sequence"/>
</dbReference>
<dbReference type="InterPro" id="IPR047665">
    <property type="entry name" value="ComGG_streptococcus-type"/>
</dbReference>
<name>A0A380K497_9STRE</name>
<proteinExistence type="predicted"/>
<evidence type="ECO:0000256" key="1">
    <source>
        <dbReference type="SAM" id="MobiDB-lite"/>
    </source>
</evidence>
<dbReference type="AlphaFoldDB" id="A0A380K497"/>
<keyword evidence="2" id="KW-0812">Transmembrane</keyword>
<feature type="transmembrane region" description="Helical" evidence="2">
    <location>
        <begin position="12"/>
        <end position="30"/>
    </location>
</feature>
<dbReference type="EMBL" id="UHFN01000007">
    <property type="protein sequence ID" value="SUN59649.1"/>
    <property type="molecule type" value="Genomic_DNA"/>
</dbReference>
<evidence type="ECO:0000313" key="3">
    <source>
        <dbReference type="EMBL" id="SUN59649.1"/>
    </source>
</evidence>
<gene>
    <name evidence="3" type="ORF">NCTC12224_00484</name>
</gene>
<feature type="region of interest" description="Disordered" evidence="1">
    <location>
        <begin position="99"/>
        <end position="144"/>
    </location>
</feature>
<feature type="compositionally biased region" description="Polar residues" evidence="1">
    <location>
        <begin position="119"/>
        <end position="144"/>
    </location>
</feature>
<protein>
    <submittedName>
        <fullName evidence="3">Late competence protein ComGG</fullName>
    </submittedName>
</protein>
<keyword evidence="2" id="KW-0472">Membrane</keyword>
<keyword evidence="4" id="KW-1185">Reference proteome</keyword>
<dbReference type="NCBIfam" id="NF041014">
    <property type="entry name" value="pilin_ComGG_2"/>
    <property type="match status" value="1"/>
</dbReference>
<reference evidence="3 4" key="1">
    <citation type="submission" date="2018-06" db="EMBL/GenBank/DDBJ databases">
        <authorList>
            <consortium name="Pathogen Informatics"/>
            <person name="Doyle S."/>
        </authorList>
    </citation>
    <scope>NUCLEOTIDE SEQUENCE [LARGE SCALE GENOMIC DNA]</scope>
    <source>
        <strain evidence="3 4">NCTC12224</strain>
    </source>
</reference>